<feature type="chain" id="PRO_5028884120" evidence="2">
    <location>
        <begin position="31"/>
        <end position="369"/>
    </location>
</feature>
<dbReference type="KEGG" id="sroi:IAG44_35935"/>
<reference evidence="3 4" key="1">
    <citation type="submission" date="2020-08" db="EMBL/GenBank/DDBJ databases">
        <title>A novel species.</title>
        <authorList>
            <person name="Gao J."/>
        </authorList>
    </citation>
    <scope>NUCLEOTIDE SEQUENCE [LARGE SCALE GENOMIC DNA]</scope>
    <source>
        <strain evidence="3 4">CRXT-G-22</strain>
    </source>
</reference>
<dbReference type="Gene3D" id="3.40.190.10">
    <property type="entry name" value="Periplasmic binding protein-like II"/>
    <property type="match status" value="2"/>
</dbReference>
<name>A0A7H0INF4_9ACTN</name>
<evidence type="ECO:0000313" key="4">
    <source>
        <dbReference type="Proteomes" id="UP000516052"/>
    </source>
</evidence>
<accession>A0A7H0INF4</accession>
<organism evidence="3 4">
    <name type="scientific">Streptomyces roseirectus</name>
    <dbReference type="NCBI Taxonomy" id="2768066"/>
    <lineage>
        <taxon>Bacteria</taxon>
        <taxon>Bacillati</taxon>
        <taxon>Actinomycetota</taxon>
        <taxon>Actinomycetes</taxon>
        <taxon>Kitasatosporales</taxon>
        <taxon>Streptomycetaceae</taxon>
        <taxon>Streptomyces</taxon>
    </lineage>
</organism>
<keyword evidence="4" id="KW-1185">Reference proteome</keyword>
<dbReference type="Pfam" id="PF13343">
    <property type="entry name" value="SBP_bac_6"/>
    <property type="match status" value="1"/>
</dbReference>
<evidence type="ECO:0000256" key="1">
    <source>
        <dbReference type="ARBA" id="ARBA00022729"/>
    </source>
</evidence>
<gene>
    <name evidence="3" type="ORF">IAG44_35935</name>
</gene>
<dbReference type="EMBL" id="CP060828">
    <property type="protein sequence ID" value="QNP74320.1"/>
    <property type="molecule type" value="Genomic_DNA"/>
</dbReference>
<dbReference type="PROSITE" id="PS51318">
    <property type="entry name" value="TAT"/>
    <property type="match status" value="1"/>
</dbReference>
<dbReference type="PANTHER" id="PTHR30006:SF2">
    <property type="entry name" value="ABC TRANSPORTER SUBSTRATE-BINDING PROTEIN"/>
    <property type="match status" value="1"/>
</dbReference>
<evidence type="ECO:0000256" key="2">
    <source>
        <dbReference type="SAM" id="SignalP"/>
    </source>
</evidence>
<dbReference type="InterPro" id="IPR006311">
    <property type="entry name" value="TAT_signal"/>
</dbReference>
<proteinExistence type="predicted"/>
<evidence type="ECO:0000313" key="3">
    <source>
        <dbReference type="EMBL" id="QNP74320.1"/>
    </source>
</evidence>
<dbReference type="SUPFAM" id="SSF53850">
    <property type="entry name" value="Periplasmic binding protein-like II"/>
    <property type="match status" value="1"/>
</dbReference>
<dbReference type="PANTHER" id="PTHR30006">
    <property type="entry name" value="THIAMINE-BINDING PERIPLASMIC PROTEIN-RELATED"/>
    <property type="match status" value="1"/>
</dbReference>
<feature type="signal peptide" evidence="2">
    <location>
        <begin position="1"/>
        <end position="30"/>
    </location>
</feature>
<protein>
    <submittedName>
        <fullName evidence="3">Extracellular solute-binding protein</fullName>
    </submittedName>
</protein>
<sequence length="369" mass="39880">MPSSPTRRRILATGAGAALAAGVMSRTATAAPATEETRSLDELYRAALAEGGKLVIYAGGDTPTQQDATKAAFRQAFPEIDLTIVVDYSKYHDVRVDNQLTTGTLVPDVVQLQTLQDFTRWKARGQLLAYRPAGFSKVYDAFKDPQGAWTAIGVIAFGFMYGADAAGPTPPRTPLDLLDPAWKGRIASSYPHDDDAVLYLYSLYVRKYGWDWAARFAAQDVVFARGSNFPGDSVRSGAKAIGVGGAGAPLGTGPVRWVLPDSAPFMAWGQRAAILRRAARPAAAKLYLNWCLSAARQQSSFNGWSVRTDITPPTGLRPVWTYPNAHLDGFPAFMADRAEVERLKQTFALYFGEVHGDPTPGRLGLHPGA</sequence>
<dbReference type="Proteomes" id="UP000516052">
    <property type="component" value="Chromosome"/>
</dbReference>
<keyword evidence="1 2" id="KW-0732">Signal</keyword>
<dbReference type="AlphaFoldDB" id="A0A7H0INF4"/>
<dbReference type="RefSeq" id="WP_187751245.1">
    <property type="nucleotide sequence ID" value="NZ_CP060828.1"/>
</dbReference>